<protein>
    <recommendedName>
        <fullName evidence="3">N-acetyltransferase domain-containing protein</fullName>
    </recommendedName>
</protein>
<comment type="caution">
    <text evidence="1">The sequence shown here is derived from an EMBL/GenBank/DDBJ whole genome shotgun (WGS) entry which is preliminary data.</text>
</comment>
<gene>
    <name evidence="1" type="ORF">NX722_12110</name>
</gene>
<organism evidence="1 2">
    <name type="scientific">Endozoicomonas gorgoniicola</name>
    <dbReference type="NCBI Taxonomy" id="1234144"/>
    <lineage>
        <taxon>Bacteria</taxon>
        <taxon>Pseudomonadati</taxon>
        <taxon>Pseudomonadota</taxon>
        <taxon>Gammaproteobacteria</taxon>
        <taxon>Oceanospirillales</taxon>
        <taxon>Endozoicomonadaceae</taxon>
        <taxon>Endozoicomonas</taxon>
    </lineage>
</organism>
<dbReference type="Proteomes" id="UP001209854">
    <property type="component" value="Unassembled WGS sequence"/>
</dbReference>
<reference evidence="1 2" key="1">
    <citation type="submission" date="2022-10" db="EMBL/GenBank/DDBJ databases">
        <title>High-quality genome sequences of two octocoral-associated bacteria, Endozoicomonas euniceicola EF212 and Endozoicomonas gorgoniicola PS125.</title>
        <authorList>
            <person name="Chiou Y.-J."/>
            <person name="Chen Y.-H."/>
        </authorList>
    </citation>
    <scope>NUCLEOTIDE SEQUENCE [LARGE SCALE GENOMIC DNA]</scope>
    <source>
        <strain evidence="1 2">PS125</strain>
    </source>
</reference>
<sequence>MNLKKIWNMVNEARQIPKITIDLMGEQAGADNDPFFLRVAEDFYKDAKRPHPKFPLVGFLEYGVAVNPFPDSHEDWLKSINGSARRNIKKAIRNGYRFEKINYNDYLADIQEIHRSTPVRQGKMPDELLKGELKPIKNPPSKTNVHDYPYFGVLKDDKLLAYAGCLVAGEMLLNATFFGHDKYKSDGLVPYLFSGIAEYRYQHYPHTVYYVYDKYYGASENLKRFKRKLGFKPYRVIWKL</sequence>
<evidence type="ECO:0000313" key="2">
    <source>
        <dbReference type="Proteomes" id="UP001209854"/>
    </source>
</evidence>
<dbReference type="InterPro" id="IPR016181">
    <property type="entry name" value="Acyl_CoA_acyltransferase"/>
</dbReference>
<dbReference type="EMBL" id="JAPFCC010000001">
    <property type="protein sequence ID" value="MCW7553362.1"/>
    <property type="molecule type" value="Genomic_DNA"/>
</dbReference>
<evidence type="ECO:0000313" key="1">
    <source>
        <dbReference type="EMBL" id="MCW7553362.1"/>
    </source>
</evidence>
<name>A0ABT3MVG5_9GAMM</name>
<keyword evidence="2" id="KW-1185">Reference proteome</keyword>
<dbReference type="SUPFAM" id="SSF55729">
    <property type="entry name" value="Acyl-CoA N-acyltransferases (Nat)"/>
    <property type="match status" value="1"/>
</dbReference>
<evidence type="ECO:0008006" key="3">
    <source>
        <dbReference type="Google" id="ProtNLM"/>
    </source>
</evidence>
<accession>A0ABT3MVG5</accession>
<dbReference type="RefSeq" id="WP_262568196.1">
    <property type="nucleotide sequence ID" value="NZ_JAPFCC010000001.1"/>
</dbReference>
<dbReference type="Gene3D" id="3.40.630.30">
    <property type="match status" value="1"/>
</dbReference>
<proteinExistence type="predicted"/>